<evidence type="ECO:0000259" key="5">
    <source>
        <dbReference type="PROSITE" id="PS51220"/>
    </source>
</evidence>
<feature type="non-terminal residue" evidence="6">
    <location>
        <position position="1626"/>
    </location>
</feature>
<dbReference type="PROSITE" id="PS51034">
    <property type="entry name" value="ZP_2"/>
    <property type="match status" value="2"/>
</dbReference>
<dbReference type="PANTHER" id="PTHR46160">
    <property type="entry name" value="ALPHA-TECTORIN-RELATED"/>
    <property type="match status" value="1"/>
</dbReference>
<dbReference type="OrthoDB" id="9987373at2759"/>
<feature type="domain" description="NIDO" evidence="5">
    <location>
        <begin position="1205"/>
        <end position="1340"/>
    </location>
</feature>
<feature type="domain" description="NIDO" evidence="5">
    <location>
        <begin position="544"/>
        <end position="678"/>
    </location>
</feature>
<dbReference type="InterPro" id="IPR003886">
    <property type="entry name" value="NIDO_dom"/>
</dbReference>
<evidence type="ECO:0000313" key="6">
    <source>
        <dbReference type="EMBL" id="KAF5891652.1"/>
    </source>
</evidence>
<keyword evidence="3" id="KW-0732">Signal</keyword>
<dbReference type="Proteomes" id="UP000727407">
    <property type="component" value="Unassembled WGS sequence"/>
</dbReference>
<keyword evidence="1" id="KW-1015">Disulfide bond</keyword>
<feature type="chain" id="PRO_5035226355" evidence="3">
    <location>
        <begin position="26"/>
        <end position="1626"/>
    </location>
</feature>
<feature type="region of interest" description="Disordered" evidence="2">
    <location>
        <begin position="255"/>
        <end position="276"/>
    </location>
</feature>
<feature type="domain" description="NIDO" evidence="5">
    <location>
        <begin position="991"/>
        <end position="1126"/>
    </location>
</feature>
<feature type="domain" description="ZP" evidence="4">
    <location>
        <begin position="716"/>
        <end position="966"/>
    </location>
</feature>
<reference evidence="6" key="1">
    <citation type="submission" date="2020-07" db="EMBL/GenBank/DDBJ databases">
        <title>Clarias magur genome sequencing, assembly and annotation.</title>
        <authorList>
            <person name="Kushwaha B."/>
            <person name="Kumar R."/>
            <person name="Das P."/>
            <person name="Joshi C.G."/>
            <person name="Kumar D."/>
            <person name="Nagpure N.S."/>
            <person name="Pandey M."/>
            <person name="Agarwal S."/>
            <person name="Srivastava S."/>
            <person name="Singh M."/>
            <person name="Sahoo L."/>
            <person name="Jayasankar P."/>
            <person name="Meher P.K."/>
            <person name="Koringa P.G."/>
            <person name="Iquebal M.A."/>
            <person name="Das S.P."/>
            <person name="Bit A."/>
            <person name="Patnaik S."/>
            <person name="Patel N."/>
            <person name="Shah T.M."/>
            <person name="Hinsu A."/>
            <person name="Jena J.K."/>
        </authorList>
    </citation>
    <scope>NUCLEOTIDE SEQUENCE</scope>
    <source>
        <strain evidence="6">CIFAMagur01</strain>
        <tissue evidence="6">Testis</tissue>
    </source>
</reference>
<dbReference type="PANTHER" id="PTHR46160:SF9">
    <property type="entry name" value="PROTEIN PRY2-RELATED"/>
    <property type="match status" value="1"/>
</dbReference>
<dbReference type="Pfam" id="PF06119">
    <property type="entry name" value="NIDO"/>
    <property type="match status" value="5"/>
</dbReference>
<accession>A0A8J4UAX7</accession>
<dbReference type="PROSITE" id="PS51220">
    <property type="entry name" value="NIDO"/>
    <property type="match status" value="5"/>
</dbReference>
<feature type="domain" description="ZP" evidence="4">
    <location>
        <begin position="1381"/>
        <end position="1626"/>
    </location>
</feature>
<dbReference type="SMART" id="SM00539">
    <property type="entry name" value="NIDO"/>
    <property type="match status" value="5"/>
</dbReference>
<dbReference type="SMART" id="SM00241">
    <property type="entry name" value="ZP"/>
    <property type="match status" value="2"/>
</dbReference>
<dbReference type="Gene3D" id="2.60.40.4100">
    <property type="entry name" value="Zona pellucida, ZP-C domain"/>
    <property type="match status" value="2"/>
</dbReference>
<dbReference type="InterPro" id="IPR052749">
    <property type="entry name" value="Alpha-tectorin"/>
</dbReference>
<feature type="domain" description="NIDO" evidence="5">
    <location>
        <begin position="114"/>
        <end position="249"/>
    </location>
</feature>
<dbReference type="Pfam" id="PF00100">
    <property type="entry name" value="Zona_pellucida"/>
    <property type="match status" value="2"/>
</dbReference>
<dbReference type="Gene3D" id="2.60.40.3210">
    <property type="entry name" value="Zona pellucida, ZP-N domain"/>
    <property type="match status" value="2"/>
</dbReference>
<sequence length="1626" mass="178579">SLLLMSSSVLPGLAALLFIIGVTTGQTSTWSTGGMTSGQPTTTASSFFAVGPGATPGPNSDGYYATIQLVQPFRYGGNTYNQLYLSMDGYVAFSVPNTDDEIPNAHLGKDVIAPLWTDLDSDSGGRWTYEQATYGPLINQANQEINRMFPYLYFSASWVFVSTWQNVPLEFSGSQSASLQLVLVSDGGSQSFIIMNYGRIPSIPSRYWLAGYDFAGRDFITIPVNDTSELSSSSNVNIPGRYTFRLTGGIPQSLLTTTTTTTPPTTTTTASSFFAVGPGATPGPNSDGYYATIQLVQPFRYGGNTYNQLNLSMDGYVAFSVPNIDDEIPNAHLGKDVIAPLWTDLDSDSGGRWTYEQATYGPLINQANQEINRMFPYLYFSASWVFVSTWENVPLELSGFQSASLQLVLVSDGGSQSFIIMNYGRIPSIPSRYWLAGYDFAGRDFITIPVNDTSELSSSSNVNIPGRYTFRLTVSSFFNVGPGATPGPNSDGDYARIQLAQPFRYGGNTYNQFYLSMDGYVAFSVPNIDDEIPNVHLGKDVIAPLWTDLDSDSGGRWTYEQATYGPLINQANQEINRMFPNIYFSASWVFVSTWENVPLELSGSQASLQLVLASDGGSQSFIIMNYGRIPSIYSSYWLAGYNMANSNFVNIPVNDTSKLSSSSNVNIPGRFAFPLTGHCSTQNCTQNEVCTSLNGTYGCACGNASTPSPNFDAIETCSGGAGSLSLSRCQLFESGYSADVLHLNDQTCKGQLQNDRLVFSFDSNANLCGTTLENNRTHIIFKNSVGTIDGLSVITRTGGLNIAFSCVYPIIQSISMRMAVEAIGSTVSRSLSTEGSYQISMIPYTDDTFSVPLIGNVTLEVNHQLYIAVNVNTFNSSQIALVLDNCWATPVNQSDYNIRWDLIINECPNYNDDTVAVLQNGVSTSSRFSFRMFTFTGVPSTKLYLHCQVHLCLVQKASCALLSMDGYVAFSVPKIDDEVPDPQLGKDIIAPLWTDLDADSGGKWTYEQATRGPLLHIATEAINRMFPGFHYSASWVFVSTWENVPLEMSSFLGATFQLVLISDDRDRSFMLMNYGPIASIFSSSWLAGYDVKNTDFVIIPVNQSSQLSYSSNVHIPGRWAFPVPRRSRGPPVPDIFYPFWHGTELDIFANDGNSPPITLQQAFHYFETYQSTVYVNKNGVLSFSKPLDEPSPDSSEEIDEDIIAALWTNFKTVRTEHVVYQEVTSGPLLSRATQDINTMFPENNYYFSASWLFIATWEGMSFASNSGNATFQAVLVSGTAGDSYIMLNYAQVHSAGQYWRAGYEAEDGSSYFIAVADTAELSSTTNVQMPGRWSFPVAKSPCQSLNCVWDEVCTQRNGVYGCACSLYNGKPNPDTFDAYETCSGSSGSLSVSRCQLFEAGYTADSLHLNDPSCKGQLQYDRLVFSYDSNGNLCGTNILNNGTNIIYKNSVGTFDRKGVISHVGGLNIDFSCVYPLIQSISMPMAIQANGSIVNKQISAEGFYQVTMMPYPDSTFREPYYGDVTLQVNQQLYIAVHVDQFNSTQIALVLDRCWATPISQIDYPIYWDLIVNECPNPADGTVEVLQNGASTSSYFSFKMFTFTGFPNNLIYLHCQVHLCLVDSGNCAL</sequence>
<feature type="compositionally biased region" description="Low complexity" evidence="2">
    <location>
        <begin position="256"/>
        <end position="269"/>
    </location>
</feature>
<evidence type="ECO:0000313" key="7">
    <source>
        <dbReference type="Proteomes" id="UP000727407"/>
    </source>
</evidence>
<organism evidence="6 7">
    <name type="scientific">Clarias magur</name>
    <name type="common">Asian catfish</name>
    <name type="synonym">Macropteronotus magur</name>
    <dbReference type="NCBI Taxonomy" id="1594786"/>
    <lineage>
        <taxon>Eukaryota</taxon>
        <taxon>Metazoa</taxon>
        <taxon>Chordata</taxon>
        <taxon>Craniata</taxon>
        <taxon>Vertebrata</taxon>
        <taxon>Euteleostomi</taxon>
        <taxon>Actinopterygii</taxon>
        <taxon>Neopterygii</taxon>
        <taxon>Teleostei</taxon>
        <taxon>Ostariophysi</taxon>
        <taxon>Siluriformes</taxon>
        <taxon>Clariidae</taxon>
        <taxon>Clarias</taxon>
    </lineage>
</organism>
<evidence type="ECO:0000256" key="1">
    <source>
        <dbReference type="ARBA" id="ARBA00023157"/>
    </source>
</evidence>
<dbReference type="InterPro" id="IPR001507">
    <property type="entry name" value="ZP_dom"/>
</dbReference>
<comment type="caution">
    <text evidence="6">The sequence shown here is derived from an EMBL/GenBank/DDBJ whole genome shotgun (WGS) entry which is preliminary data.</text>
</comment>
<name>A0A8J4UAX7_CLAMG</name>
<dbReference type="GO" id="GO:0007160">
    <property type="term" value="P:cell-matrix adhesion"/>
    <property type="evidence" value="ECO:0007669"/>
    <property type="project" value="InterPro"/>
</dbReference>
<evidence type="ECO:0000259" key="4">
    <source>
        <dbReference type="PROSITE" id="PS51034"/>
    </source>
</evidence>
<proteinExistence type="predicted"/>
<feature type="non-terminal residue" evidence="6">
    <location>
        <position position="1"/>
    </location>
</feature>
<evidence type="ECO:0000256" key="2">
    <source>
        <dbReference type="SAM" id="MobiDB-lite"/>
    </source>
</evidence>
<feature type="domain" description="NIDO" evidence="5">
    <location>
        <begin position="340"/>
        <end position="475"/>
    </location>
</feature>
<evidence type="ECO:0000256" key="3">
    <source>
        <dbReference type="SAM" id="SignalP"/>
    </source>
</evidence>
<protein>
    <submittedName>
        <fullName evidence="6">Pancreatic secretory granule membrane major glycoprotein GP2-like isoform X1</fullName>
    </submittedName>
</protein>
<keyword evidence="7" id="KW-1185">Reference proteome</keyword>
<dbReference type="InterPro" id="IPR055355">
    <property type="entry name" value="ZP-C"/>
</dbReference>
<dbReference type="EMBL" id="QNUK01000563">
    <property type="protein sequence ID" value="KAF5891652.1"/>
    <property type="molecule type" value="Genomic_DNA"/>
</dbReference>
<gene>
    <name evidence="6" type="ORF">DAT39_018644</name>
</gene>
<dbReference type="InterPro" id="IPR042235">
    <property type="entry name" value="ZP-C_dom"/>
</dbReference>
<feature type="signal peptide" evidence="3">
    <location>
        <begin position="1"/>
        <end position="25"/>
    </location>
</feature>